<keyword evidence="4" id="KW-1185">Reference proteome</keyword>
<dbReference type="InterPro" id="IPR001482">
    <property type="entry name" value="T2SS/T4SS_dom"/>
</dbReference>
<dbReference type="Pfam" id="PF00437">
    <property type="entry name" value="T2SSE"/>
    <property type="match status" value="1"/>
</dbReference>
<protein>
    <submittedName>
        <fullName evidence="3">Twitching motility protein PilT</fullName>
    </submittedName>
</protein>
<name>A0ABQ5X9L7_9GAMM</name>
<dbReference type="RefSeq" id="WP_284330799.1">
    <property type="nucleotide sequence ID" value="NZ_BSOA01000006.1"/>
</dbReference>
<dbReference type="PANTHER" id="PTHR30486:SF12">
    <property type="entry name" value="TYPE IV PILUS ATPASE PILU"/>
    <property type="match status" value="1"/>
</dbReference>
<dbReference type="Gene3D" id="3.40.50.300">
    <property type="entry name" value="P-loop containing nucleotide triphosphate hydrolases"/>
    <property type="match status" value="1"/>
</dbReference>
<accession>A0ABQ5X9L7</accession>
<evidence type="ECO:0000256" key="1">
    <source>
        <dbReference type="ARBA" id="ARBA00006611"/>
    </source>
</evidence>
<comment type="caution">
    <text evidence="3">The sequence shown here is derived from an EMBL/GenBank/DDBJ whole genome shotgun (WGS) entry which is preliminary data.</text>
</comment>
<dbReference type="NCBIfam" id="TIGR01420">
    <property type="entry name" value="pilT_fam"/>
    <property type="match status" value="1"/>
</dbReference>
<proteinExistence type="inferred from homology"/>
<dbReference type="EMBL" id="BSOA01000006">
    <property type="protein sequence ID" value="GLQ87349.1"/>
    <property type="molecule type" value="Genomic_DNA"/>
</dbReference>
<dbReference type="Proteomes" id="UP001156627">
    <property type="component" value="Unassembled WGS sequence"/>
</dbReference>
<evidence type="ECO:0000259" key="2">
    <source>
        <dbReference type="Pfam" id="PF00437"/>
    </source>
</evidence>
<gene>
    <name evidence="3" type="primary">uptC_1</name>
    <name evidence="3" type="ORF">GCM10007898_09150</name>
</gene>
<organism evidence="3 4">
    <name type="scientific">Dyella flagellata</name>
    <dbReference type="NCBI Taxonomy" id="1867833"/>
    <lineage>
        <taxon>Bacteria</taxon>
        <taxon>Pseudomonadati</taxon>
        <taxon>Pseudomonadota</taxon>
        <taxon>Gammaproteobacteria</taxon>
        <taxon>Lysobacterales</taxon>
        <taxon>Rhodanobacteraceae</taxon>
        <taxon>Dyella</taxon>
    </lineage>
</organism>
<dbReference type="InterPro" id="IPR006321">
    <property type="entry name" value="PilT/PilU"/>
</dbReference>
<evidence type="ECO:0000313" key="3">
    <source>
        <dbReference type="EMBL" id="GLQ87349.1"/>
    </source>
</evidence>
<comment type="similarity">
    <text evidence="1">Belongs to the GSP E family.</text>
</comment>
<dbReference type="PANTHER" id="PTHR30486">
    <property type="entry name" value="TWITCHING MOTILITY PROTEIN PILT"/>
    <property type="match status" value="1"/>
</dbReference>
<dbReference type="InterPro" id="IPR050921">
    <property type="entry name" value="T4SS_GSP_E_ATPase"/>
</dbReference>
<evidence type="ECO:0000313" key="4">
    <source>
        <dbReference type="Proteomes" id="UP001156627"/>
    </source>
</evidence>
<dbReference type="InterPro" id="IPR027417">
    <property type="entry name" value="P-loop_NTPase"/>
</dbReference>
<dbReference type="CDD" id="cd01131">
    <property type="entry name" value="PilT"/>
    <property type="match status" value="1"/>
</dbReference>
<dbReference type="SUPFAM" id="SSF52540">
    <property type="entry name" value="P-loop containing nucleoside triphosphate hydrolases"/>
    <property type="match status" value="1"/>
</dbReference>
<feature type="domain" description="Bacterial type II secretion system protein E" evidence="2">
    <location>
        <begin position="114"/>
        <end position="272"/>
    </location>
</feature>
<reference evidence="4" key="1">
    <citation type="journal article" date="2019" name="Int. J. Syst. Evol. Microbiol.">
        <title>The Global Catalogue of Microorganisms (GCM) 10K type strain sequencing project: providing services to taxonomists for standard genome sequencing and annotation.</title>
        <authorList>
            <consortium name="The Broad Institute Genomics Platform"/>
            <consortium name="The Broad Institute Genome Sequencing Center for Infectious Disease"/>
            <person name="Wu L."/>
            <person name="Ma J."/>
        </authorList>
    </citation>
    <scope>NUCLEOTIDE SEQUENCE [LARGE SCALE GENOMIC DNA]</scope>
    <source>
        <strain evidence="4">NBRC 111981</strain>
    </source>
</reference>
<dbReference type="Gene3D" id="3.30.450.90">
    <property type="match status" value="1"/>
</dbReference>
<sequence length="378" mass="41512">MDISDLLASMATEHASDLYLSHGAPPALVVAGVSRFVGDKALSPMDTHEIAYSLMNDRQQKEFESTLEMNLGIAPAGIGRFRVNIYRQRGEVAIAIRYITTDIPDIDSLRLPSKLRDLVMLPRGLVLVVGATGSGKSTTLASMLDYRNSQRSGHILTVEDPIEYLHQHRKSIVDQREVGIDTLSYPNALRNAMREAPHVIMIGEIRDRETMQQAISYAETGHLCLSTLHANNANQTLDRILNFFPDTARHQLLIDLSLNLKAVISQRLLHAVDGTRVPAVELLLVTAYISELIEKGEIATIREAMKQNSEVGMQTFDQALYALYSAGTIDYAEALEHADSRTDLALQVRLQGPAPRGSAAVPTVVEGVNVPLSLLLGK</sequence>